<dbReference type="PRINTS" id="PR00368">
    <property type="entry name" value="FADPNR"/>
</dbReference>
<reference evidence="13" key="1">
    <citation type="submission" date="2021-10" db="EMBL/GenBank/DDBJ databases">
        <title>The diversity and Nitrogen Metabolism of Culturable Nitrate-Utilizing Bacteria Within the Oxygen Minimum Zone of the Changjiang (Yangtze River)Estuary.</title>
        <authorList>
            <person name="Zhang D."/>
            <person name="Zheng J."/>
            <person name="Liu S."/>
            <person name="He W."/>
        </authorList>
    </citation>
    <scope>NUCLEOTIDE SEQUENCE</scope>
    <source>
        <strain evidence="13">FXH-223</strain>
    </source>
</reference>
<keyword evidence="2 10" id="KW-0285">Flavoprotein</keyword>
<dbReference type="Gene3D" id="3.50.50.60">
    <property type="entry name" value="FAD/NAD(P)-binding domain"/>
    <property type="match status" value="2"/>
</dbReference>
<dbReference type="EMBL" id="JAJGNA010000018">
    <property type="protein sequence ID" value="MCC4309575.1"/>
    <property type="molecule type" value="Genomic_DNA"/>
</dbReference>
<feature type="binding site" evidence="8">
    <location>
        <position position="263"/>
    </location>
    <ligand>
        <name>NAD(+)</name>
        <dbReference type="ChEBI" id="CHEBI:57540"/>
    </ligand>
</feature>
<evidence type="ECO:0000256" key="5">
    <source>
        <dbReference type="ARBA" id="ARBA00023157"/>
    </source>
</evidence>
<evidence type="ECO:0000259" key="11">
    <source>
        <dbReference type="Pfam" id="PF02852"/>
    </source>
</evidence>
<name>A0A9Q3UNR5_9GAMM</name>
<dbReference type="RefSeq" id="WP_228234388.1">
    <property type="nucleotide sequence ID" value="NZ_JAJGNA010000018.1"/>
</dbReference>
<dbReference type="Gene3D" id="3.30.390.30">
    <property type="match status" value="1"/>
</dbReference>
<evidence type="ECO:0000256" key="2">
    <source>
        <dbReference type="ARBA" id="ARBA00022630"/>
    </source>
</evidence>
<evidence type="ECO:0000256" key="7">
    <source>
        <dbReference type="PIRSR" id="PIRSR000350-2"/>
    </source>
</evidence>
<dbReference type="GO" id="GO:0050660">
    <property type="term" value="F:flavin adenine dinucleotide binding"/>
    <property type="evidence" value="ECO:0007669"/>
    <property type="project" value="InterPro"/>
</dbReference>
<dbReference type="InterPro" id="IPR004099">
    <property type="entry name" value="Pyr_nucl-diS_OxRdtase_dimer"/>
</dbReference>
<dbReference type="GO" id="GO:0034599">
    <property type="term" value="P:cellular response to oxidative stress"/>
    <property type="evidence" value="ECO:0007669"/>
    <property type="project" value="TreeGrafter"/>
</dbReference>
<keyword evidence="4 10" id="KW-0560">Oxidoreductase</keyword>
<evidence type="ECO:0000256" key="9">
    <source>
        <dbReference type="PIRSR" id="PIRSR000350-4"/>
    </source>
</evidence>
<evidence type="ECO:0000259" key="12">
    <source>
        <dbReference type="Pfam" id="PF07992"/>
    </source>
</evidence>
<evidence type="ECO:0000256" key="8">
    <source>
        <dbReference type="PIRSR" id="PIRSR000350-3"/>
    </source>
</evidence>
<feature type="binding site" evidence="8">
    <location>
        <position position="52"/>
    </location>
    <ligand>
        <name>FAD</name>
        <dbReference type="ChEBI" id="CHEBI:57692"/>
    </ligand>
</feature>
<keyword evidence="14" id="KW-1185">Reference proteome</keyword>
<feature type="binding site" evidence="8">
    <location>
        <begin position="175"/>
        <end position="182"/>
    </location>
    <ligand>
        <name>NAD(+)</name>
        <dbReference type="ChEBI" id="CHEBI:57540"/>
    </ligand>
</feature>
<feature type="domain" description="Pyridine nucleotide-disulphide oxidoreductase dimerisation" evidence="11">
    <location>
        <begin position="341"/>
        <end position="449"/>
    </location>
</feature>
<dbReference type="Pfam" id="PF02852">
    <property type="entry name" value="Pyr_redox_dim"/>
    <property type="match status" value="1"/>
</dbReference>
<dbReference type="GO" id="GO:0005829">
    <property type="term" value="C:cytosol"/>
    <property type="evidence" value="ECO:0007669"/>
    <property type="project" value="TreeGrafter"/>
</dbReference>
<feature type="binding site" evidence="8">
    <location>
        <position position="115"/>
    </location>
    <ligand>
        <name>FAD</name>
        <dbReference type="ChEBI" id="CHEBI:57692"/>
    </ligand>
</feature>
<evidence type="ECO:0000313" key="13">
    <source>
        <dbReference type="EMBL" id="MCC4309575.1"/>
    </source>
</evidence>
<dbReference type="EC" id="1.8.1.7" evidence="13"/>
<feature type="domain" description="FAD/NAD(P)-binding" evidence="12">
    <location>
        <begin position="6"/>
        <end position="319"/>
    </location>
</feature>
<protein>
    <submittedName>
        <fullName evidence="13">Glutathione-disulfide reductase</fullName>
        <ecNumber evidence="13">1.8.1.7</ecNumber>
    </submittedName>
</protein>
<dbReference type="PROSITE" id="PS00076">
    <property type="entry name" value="PYRIDINE_REDOX_1"/>
    <property type="match status" value="1"/>
</dbReference>
<organism evidence="13 14">
    <name type="scientific">Alloalcanivorax marinus</name>
    <dbReference type="NCBI Taxonomy" id="1177169"/>
    <lineage>
        <taxon>Bacteria</taxon>
        <taxon>Pseudomonadati</taxon>
        <taxon>Pseudomonadota</taxon>
        <taxon>Gammaproteobacteria</taxon>
        <taxon>Oceanospirillales</taxon>
        <taxon>Alcanivoracaceae</taxon>
        <taxon>Alloalcanivorax</taxon>
    </lineage>
</organism>
<feature type="active site" description="Proton acceptor" evidence="7">
    <location>
        <position position="439"/>
    </location>
</feature>
<dbReference type="SUPFAM" id="SSF51905">
    <property type="entry name" value="FAD/NAD(P)-binding domain"/>
    <property type="match status" value="1"/>
</dbReference>
<dbReference type="InterPro" id="IPR001100">
    <property type="entry name" value="Pyr_nuc-diS_OxRdtase"/>
</dbReference>
<dbReference type="SUPFAM" id="SSF55424">
    <property type="entry name" value="FAD/NAD-linked reductases, dimerisation (C-terminal) domain"/>
    <property type="match status" value="1"/>
</dbReference>
<keyword evidence="5" id="KW-1015">Disulfide bond</keyword>
<proteinExistence type="inferred from homology"/>
<evidence type="ECO:0000256" key="1">
    <source>
        <dbReference type="ARBA" id="ARBA00007532"/>
    </source>
</evidence>
<dbReference type="InterPro" id="IPR012999">
    <property type="entry name" value="Pyr_OxRdtase_I_AS"/>
</dbReference>
<keyword evidence="8" id="KW-0547">Nucleotide-binding</keyword>
<dbReference type="PIRSF" id="PIRSF000350">
    <property type="entry name" value="Mercury_reductase_MerA"/>
    <property type="match status" value="1"/>
</dbReference>
<dbReference type="NCBIfam" id="NF004776">
    <property type="entry name" value="PRK06116.1"/>
    <property type="match status" value="1"/>
</dbReference>
<sequence>MSEEQFDLVVIGAGSGGVRAARTAAGHGARVAIIEERFFGGTCVNVGCVPKKLFAYGAGFAGDLELAADYGYRLGDWRFDWATLRDNKSREIERLNGIYRRILDQAGVTIFEGHGRVEGPGRVSVDGERTLTAEHILIATGGKPFVPDIPGKEHVRISDDLFYLEALPKTVAVVGGGYIASEFASILNGFGVTVHQLYRRELFLRGFDHDIRAFVAEHMAAKGVHLHFNTDVDAVEARPDGSRSLSLKGGGELIVDEVFYATGRDANLEGLFADGQTPALNDNGALRVDDYFQTTMKSVHALGDVIDRVPLTPVALAEGMWLAAHLFAEQKPAGPLDYRNIPTAVFGTPNIGTVGLTEEEALERFGTLRVYRSSFRPMRYSLGDIQERTLIKLIVDDASDRVVGLHMAGEEAAEITQGFAVAIRMGATKADFDATIGIHPTSAEEVVTLRQAEIVPADTQSGE</sequence>
<dbReference type="InterPro" id="IPR016156">
    <property type="entry name" value="FAD/NAD-linked_Rdtase_dimer_sf"/>
</dbReference>
<evidence type="ECO:0000256" key="3">
    <source>
        <dbReference type="ARBA" id="ARBA00022827"/>
    </source>
</evidence>
<evidence type="ECO:0000256" key="6">
    <source>
        <dbReference type="ARBA" id="ARBA00023284"/>
    </source>
</evidence>
<feature type="disulfide bond" description="Redox-active" evidence="9">
    <location>
        <begin position="43"/>
        <end position="48"/>
    </location>
</feature>
<dbReference type="GO" id="GO:0045454">
    <property type="term" value="P:cell redox homeostasis"/>
    <property type="evidence" value="ECO:0007669"/>
    <property type="project" value="InterPro"/>
</dbReference>
<dbReference type="PANTHER" id="PTHR42737">
    <property type="entry name" value="GLUTATHIONE REDUCTASE"/>
    <property type="match status" value="1"/>
</dbReference>
<dbReference type="GO" id="GO:0006749">
    <property type="term" value="P:glutathione metabolic process"/>
    <property type="evidence" value="ECO:0007669"/>
    <property type="project" value="TreeGrafter"/>
</dbReference>
<dbReference type="PRINTS" id="PR00411">
    <property type="entry name" value="PNDRDTASEI"/>
</dbReference>
<evidence type="ECO:0000256" key="4">
    <source>
        <dbReference type="ARBA" id="ARBA00023002"/>
    </source>
</evidence>
<evidence type="ECO:0000313" key="14">
    <source>
        <dbReference type="Proteomes" id="UP001108027"/>
    </source>
</evidence>
<comment type="caution">
    <text evidence="13">The sequence shown here is derived from an EMBL/GenBank/DDBJ whole genome shotgun (WGS) entry which is preliminary data.</text>
</comment>
<keyword evidence="8" id="KW-0520">NAD</keyword>
<accession>A0A9Q3UNR5</accession>
<dbReference type="InterPro" id="IPR046952">
    <property type="entry name" value="GSHR/TRXR-like"/>
</dbReference>
<keyword evidence="6 10" id="KW-0676">Redox-active center</keyword>
<dbReference type="InterPro" id="IPR036188">
    <property type="entry name" value="FAD/NAD-bd_sf"/>
</dbReference>
<dbReference type="Proteomes" id="UP001108027">
    <property type="component" value="Unassembled WGS sequence"/>
</dbReference>
<keyword evidence="3 8" id="KW-0274">FAD</keyword>
<feature type="binding site" evidence="8">
    <location>
        <position position="304"/>
    </location>
    <ligand>
        <name>FAD</name>
        <dbReference type="ChEBI" id="CHEBI:57692"/>
    </ligand>
</feature>
<dbReference type="AlphaFoldDB" id="A0A9Q3UNR5"/>
<gene>
    <name evidence="13" type="primary">gorA</name>
    <name evidence="13" type="ORF">LL252_13445</name>
</gene>
<dbReference type="GO" id="GO:0004362">
    <property type="term" value="F:glutathione-disulfide reductase (NADPH) activity"/>
    <property type="evidence" value="ECO:0007669"/>
    <property type="project" value="UniProtKB-EC"/>
</dbReference>
<dbReference type="PANTHER" id="PTHR42737:SF2">
    <property type="entry name" value="GLUTATHIONE REDUCTASE"/>
    <property type="match status" value="1"/>
</dbReference>
<dbReference type="Pfam" id="PF07992">
    <property type="entry name" value="Pyr_redox_2"/>
    <property type="match status" value="1"/>
</dbReference>
<dbReference type="InterPro" id="IPR023753">
    <property type="entry name" value="FAD/NAD-binding_dom"/>
</dbReference>
<comment type="cofactor">
    <cofactor evidence="8">
        <name>FAD</name>
        <dbReference type="ChEBI" id="CHEBI:57692"/>
    </cofactor>
    <text evidence="8">Binds 1 FAD per subunit.</text>
</comment>
<evidence type="ECO:0000256" key="10">
    <source>
        <dbReference type="RuleBase" id="RU003691"/>
    </source>
</evidence>
<comment type="similarity">
    <text evidence="1 10">Belongs to the class-I pyridine nucleotide-disulfide oxidoreductase family.</text>
</comment>